<dbReference type="NCBIfam" id="NF003280">
    <property type="entry name" value="PRK04270.1"/>
    <property type="match status" value="1"/>
</dbReference>
<evidence type="ECO:0000256" key="1">
    <source>
        <dbReference type="ARBA" id="ARBA00008999"/>
    </source>
</evidence>
<proteinExistence type="inferred from homology"/>
<evidence type="ECO:0000313" key="7">
    <source>
        <dbReference type="Proteomes" id="UP000006591"/>
    </source>
</evidence>
<dbReference type="GO" id="GO:0003723">
    <property type="term" value="F:RNA binding"/>
    <property type="evidence" value="ECO:0007669"/>
    <property type="project" value="InterPro"/>
</dbReference>
<dbReference type="Gene3D" id="2.30.130.10">
    <property type="entry name" value="PUA domain"/>
    <property type="match status" value="1"/>
</dbReference>
<dbReference type="GO" id="GO:1990481">
    <property type="term" value="P:mRNA pseudouridine synthesis"/>
    <property type="evidence" value="ECO:0007669"/>
    <property type="project" value="TreeGrafter"/>
</dbReference>
<dbReference type="OMA" id="FWISCEV"/>
<reference evidence="6" key="2">
    <citation type="submission" date="2018-04" db="EMBL/GenBank/DDBJ databases">
        <title>OnivRS2 (Oryza nivara Reference Sequence Version 2).</title>
        <authorList>
            <person name="Zhang J."/>
            <person name="Kudrna D."/>
            <person name="Lee S."/>
            <person name="Talag J."/>
            <person name="Rajasekar S."/>
            <person name="Welchert J."/>
            <person name="Hsing Y.-I."/>
            <person name="Wing R.A."/>
        </authorList>
    </citation>
    <scope>NUCLEOTIDE SEQUENCE [LARGE SCALE GENOMIC DNA]</scope>
    <source>
        <strain evidence="6">SL10</strain>
    </source>
</reference>
<dbReference type="GO" id="GO:0031118">
    <property type="term" value="P:rRNA pseudouridine synthesis"/>
    <property type="evidence" value="ECO:0007669"/>
    <property type="project" value="TreeGrafter"/>
</dbReference>
<accession>A0A0E0H7P8</accession>
<evidence type="ECO:0000313" key="6">
    <source>
        <dbReference type="EnsemblPlants" id="ONIVA04G28670.1"/>
    </source>
</evidence>
<feature type="domain" description="Dyskerin-like" evidence="5">
    <location>
        <begin position="66"/>
        <end position="124"/>
    </location>
</feature>
<dbReference type="SMART" id="SM00359">
    <property type="entry name" value="PUA"/>
    <property type="match status" value="1"/>
</dbReference>
<dbReference type="InterPro" id="IPR002478">
    <property type="entry name" value="PUA"/>
</dbReference>
<evidence type="ECO:0000259" key="4">
    <source>
        <dbReference type="SMART" id="SM00359"/>
    </source>
</evidence>
<dbReference type="InterPro" id="IPR032819">
    <property type="entry name" value="TruB_C"/>
</dbReference>
<protein>
    <submittedName>
        <fullName evidence="6">Uncharacterized protein</fullName>
    </submittedName>
</protein>
<dbReference type="STRING" id="4536.A0A0E0H7P8"/>
<dbReference type="Pfam" id="PF01472">
    <property type="entry name" value="PUA"/>
    <property type="match status" value="1"/>
</dbReference>
<dbReference type="PANTHER" id="PTHR23127:SF0">
    <property type="entry name" value="H_ACA RIBONUCLEOPROTEIN COMPLEX SUBUNIT DKC1"/>
    <property type="match status" value="1"/>
</dbReference>
<dbReference type="GO" id="GO:0009982">
    <property type="term" value="F:pseudouridine synthase activity"/>
    <property type="evidence" value="ECO:0007669"/>
    <property type="project" value="InterPro"/>
</dbReference>
<dbReference type="SMART" id="SM01136">
    <property type="entry name" value="DKCLD"/>
    <property type="match status" value="1"/>
</dbReference>
<dbReference type="CDD" id="cd02572">
    <property type="entry name" value="PseudoU_synth_hDyskerin"/>
    <property type="match status" value="1"/>
</dbReference>
<dbReference type="NCBIfam" id="TIGR00451">
    <property type="entry name" value="unchar_dom_2"/>
    <property type="match status" value="1"/>
</dbReference>
<feature type="compositionally biased region" description="Basic and acidic residues" evidence="3">
    <location>
        <begin position="538"/>
        <end position="553"/>
    </location>
</feature>
<dbReference type="GO" id="GO:0031429">
    <property type="term" value="C:box H/ACA snoRNP complex"/>
    <property type="evidence" value="ECO:0007669"/>
    <property type="project" value="TreeGrafter"/>
</dbReference>
<evidence type="ECO:0000256" key="2">
    <source>
        <dbReference type="ARBA" id="ARBA00023235"/>
    </source>
</evidence>
<dbReference type="InterPro" id="IPR012960">
    <property type="entry name" value="Dyskerin-like"/>
</dbReference>
<dbReference type="Gramene" id="ONIVA04G28670.1">
    <property type="protein sequence ID" value="ONIVA04G28670.1"/>
    <property type="gene ID" value="ONIVA04G28670"/>
</dbReference>
<dbReference type="GO" id="GO:0031120">
    <property type="term" value="P:snRNA pseudouridine synthesis"/>
    <property type="evidence" value="ECO:0007669"/>
    <property type="project" value="TreeGrafter"/>
</dbReference>
<dbReference type="GO" id="GO:0000495">
    <property type="term" value="P:box H/ACA sno(s)RNA 3'-end processing"/>
    <property type="evidence" value="ECO:0007669"/>
    <property type="project" value="TreeGrafter"/>
</dbReference>
<feature type="region of interest" description="Disordered" evidence="3">
    <location>
        <begin position="1"/>
        <end position="40"/>
    </location>
</feature>
<dbReference type="InterPro" id="IPR004521">
    <property type="entry name" value="Uncharacterised_CHP00451"/>
</dbReference>
<dbReference type="PROSITE" id="PS50890">
    <property type="entry name" value="PUA"/>
    <property type="match status" value="1"/>
</dbReference>
<dbReference type="InterPro" id="IPR002501">
    <property type="entry name" value="PsdUridine_synth_N"/>
</dbReference>
<comment type="similarity">
    <text evidence="1">Belongs to the pseudouridine synthase TruB family.</text>
</comment>
<organism evidence="6">
    <name type="scientific">Oryza nivara</name>
    <name type="common">Indian wild rice</name>
    <name type="synonym">Oryza sativa f. spontanea</name>
    <dbReference type="NCBI Taxonomy" id="4536"/>
    <lineage>
        <taxon>Eukaryota</taxon>
        <taxon>Viridiplantae</taxon>
        <taxon>Streptophyta</taxon>
        <taxon>Embryophyta</taxon>
        <taxon>Tracheophyta</taxon>
        <taxon>Spermatophyta</taxon>
        <taxon>Magnoliopsida</taxon>
        <taxon>Liliopsida</taxon>
        <taxon>Poales</taxon>
        <taxon>Poaceae</taxon>
        <taxon>BOP clade</taxon>
        <taxon>Oryzoideae</taxon>
        <taxon>Oryzeae</taxon>
        <taxon>Oryzinae</taxon>
        <taxon>Oryza</taxon>
    </lineage>
</organism>
<dbReference type="InterPro" id="IPR004802">
    <property type="entry name" value="tRNA_PsdUridine_synth_B_fam"/>
</dbReference>
<evidence type="ECO:0000259" key="5">
    <source>
        <dbReference type="SMART" id="SM01136"/>
    </source>
</evidence>
<feature type="compositionally biased region" description="Basic and acidic residues" evidence="3">
    <location>
        <begin position="452"/>
        <end position="470"/>
    </location>
</feature>
<dbReference type="EnsemblPlants" id="ONIVA04G28670.1">
    <property type="protein sequence ID" value="ONIVA04G28670.1"/>
    <property type="gene ID" value="ONIVA04G28670"/>
</dbReference>
<dbReference type="FunFam" id="3.30.2350.10:FF:000001">
    <property type="entry name" value="H/ACA ribonucleoprotein complex subunit CBF5"/>
    <property type="match status" value="1"/>
</dbReference>
<dbReference type="SUPFAM" id="SSF55120">
    <property type="entry name" value="Pseudouridine synthase"/>
    <property type="match status" value="1"/>
</dbReference>
<name>A0A0E0H7P8_ORYNI</name>
<keyword evidence="2" id="KW-0413">Isomerase</keyword>
<dbReference type="eggNOG" id="KOG2529">
    <property type="taxonomic scope" value="Eukaryota"/>
</dbReference>
<dbReference type="Pfam" id="PF08068">
    <property type="entry name" value="DKCLD"/>
    <property type="match status" value="1"/>
</dbReference>
<dbReference type="CDD" id="cd21148">
    <property type="entry name" value="PUA_Cbf5"/>
    <property type="match status" value="1"/>
</dbReference>
<feature type="domain" description="PUA" evidence="4">
    <location>
        <begin position="315"/>
        <end position="389"/>
    </location>
</feature>
<dbReference type="InterPro" id="IPR020103">
    <property type="entry name" value="PsdUridine_synth_cat_dom_sf"/>
</dbReference>
<dbReference type="Pfam" id="PF16198">
    <property type="entry name" value="TruB_C_2"/>
    <property type="match status" value="1"/>
</dbReference>
<evidence type="ECO:0000256" key="3">
    <source>
        <dbReference type="SAM" id="MobiDB-lite"/>
    </source>
</evidence>
<dbReference type="SUPFAM" id="SSF88697">
    <property type="entry name" value="PUA domain-like"/>
    <property type="match status" value="1"/>
</dbReference>
<feature type="region of interest" description="Disordered" evidence="3">
    <location>
        <begin position="448"/>
        <end position="591"/>
    </location>
</feature>
<reference evidence="6" key="1">
    <citation type="submission" date="2015-04" db="UniProtKB">
        <authorList>
            <consortium name="EnsemblPlants"/>
        </authorList>
    </citation>
    <scope>IDENTIFICATION</scope>
    <source>
        <strain evidence="6">SL10</strain>
    </source>
</reference>
<dbReference type="Pfam" id="PF01509">
    <property type="entry name" value="TruB_N"/>
    <property type="match status" value="1"/>
</dbReference>
<dbReference type="Proteomes" id="UP000006591">
    <property type="component" value="Chromosome 4"/>
</dbReference>
<sequence>MSTPPPAAAASPATDQGKTKSKKKSKKHQEDSSSSLAVAAASVDEAAEAKADGYLIKPQSVAPPLDTSAWPLLLKNYDRLNVRTGHYTPLPAGHSPLKRPIAEYLRYGVINLDKPSNPSSHEVVAWIKRLLRVDKTGHSGTLDPKVTGNLIVCVDRATRLVKSQQGAGKEYVCVARFHAAVPDTARVARALEALTGAVFQRPPLISAVKRQLRVSTIYESKLLEHDADRHLAVFWISCEAGTYVRTLCVHLGLLLGVGAHMQELRRVRSGILGETDNMVTMHDVMDARWAMDNFNDESYLRRIVMPLEVLLTSYKRLVVKDSAVNAICYGAKLMIPGLLRFENEIEVGEEVVLMTTKGEAIAIGIAEMTTAVMATCDHGAVAKIKRVVMDRDTYPRKWGLGPVALKKKKMVAEGLLDKHGKPNEKTPSEWLRNAVLPAGGDAMIAGIAAAPEPEKPKVKEEADLAEETKEKKKKKHKDEAGDNANEGRKRKVGDDDLSASVSAKKIKVEEEADAVEGEKSEKKKKKKKDKAESASADGEVKAELSDGEKGGSEKKKKKKKNKEGEAGDDEAEKSEKKKEKKKKNRDAEVTQ</sequence>
<dbReference type="NCBIfam" id="TIGR00425">
    <property type="entry name" value="CBF5"/>
    <property type="match status" value="1"/>
</dbReference>
<dbReference type="InterPro" id="IPR036974">
    <property type="entry name" value="PUA_sf"/>
</dbReference>
<keyword evidence="7" id="KW-1185">Reference proteome</keyword>
<dbReference type="InterPro" id="IPR015947">
    <property type="entry name" value="PUA-like_sf"/>
</dbReference>
<dbReference type="Gene3D" id="3.30.2350.10">
    <property type="entry name" value="Pseudouridine synthase"/>
    <property type="match status" value="1"/>
</dbReference>
<dbReference type="AlphaFoldDB" id="A0A0E0H7P8"/>
<dbReference type="PANTHER" id="PTHR23127">
    <property type="entry name" value="CENTROMERE/MICROTUBULE BINDING PROTEIN CBF5"/>
    <property type="match status" value="1"/>
</dbReference>
<dbReference type="HOGENOM" id="CLU_032087_3_2_1"/>